<dbReference type="EMBL" id="JACYFT010000001">
    <property type="protein sequence ID" value="MBD8049401.1"/>
    <property type="molecule type" value="Genomic_DNA"/>
</dbReference>
<dbReference type="Proteomes" id="UP000647424">
    <property type="component" value="Unassembled WGS sequence"/>
</dbReference>
<gene>
    <name evidence="1" type="ORF">IC609_02510</name>
</gene>
<keyword evidence="2" id="KW-1185">Reference proteome</keyword>
<protein>
    <submittedName>
        <fullName evidence="1">Uncharacterized protein</fullName>
    </submittedName>
</protein>
<accession>A0A927IKQ6</accession>
<dbReference type="AlphaFoldDB" id="A0A927IKQ6"/>
<reference evidence="1" key="1">
    <citation type="submission" date="2020-09" db="EMBL/GenBank/DDBJ databases">
        <title>Genome seq and assembly of Limnohabitants sp.</title>
        <authorList>
            <person name="Chhetri G."/>
        </authorList>
    </citation>
    <scope>NUCLEOTIDE SEQUENCE</scope>
    <source>
        <strain evidence="1">JUR4</strain>
    </source>
</reference>
<evidence type="ECO:0000313" key="2">
    <source>
        <dbReference type="Proteomes" id="UP000647424"/>
    </source>
</evidence>
<name>A0A927IKQ6_9BURK</name>
<comment type="caution">
    <text evidence="1">The sequence shown here is derived from an EMBL/GenBank/DDBJ whole genome shotgun (WGS) entry which is preliminary data.</text>
</comment>
<sequence>MAKFSKAQSAAMAIATNANVKAVIEEANKLSVQREKFENEELARSNKALYAILEKVYGLFNKAVKDGCIKETAKEMRSMLKERGVKVQSNTPALTCFVRFVFNSDRKRAYNYASTLMAAVDADIKPENLAAFIEGSNGVEECKKAYKMKDETKQRVEAVAAASVDVMDILKTMPSAANITLPNASVDLSDGVDFAFIVARSVGNGKFELLRAVPKSTKAMQTAAVKELAKNLIEVAAKAQTETKEQKVKATTEKAVKSISAKSAAKMTLKELEAA</sequence>
<organism evidence="1 2">
    <name type="scientific">Limnohabitans radicicola</name>
    <dbReference type="NCBI Taxonomy" id="2771427"/>
    <lineage>
        <taxon>Bacteria</taxon>
        <taxon>Pseudomonadati</taxon>
        <taxon>Pseudomonadota</taxon>
        <taxon>Betaproteobacteria</taxon>
        <taxon>Burkholderiales</taxon>
        <taxon>Comamonadaceae</taxon>
        <taxon>Limnohabitans</taxon>
    </lineage>
</organism>
<evidence type="ECO:0000313" key="1">
    <source>
        <dbReference type="EMBL" id="MBD8049401.1"/>
    </source>
</evidence>
<dbReference type="RefSeq" id="WP_191817870.1">
    <property type="nucleotide sequence ID" value="NZ_JACYFT010000001.1"/>
</dbReference>
<proteinExistence type="predicted"/>